<dbReference type="GO" id="GO:0003824">
    <property type="term" value="F:catalytic activity"/>
    <property type="evidence" value="ECO:0007669"/>
    <property type="project" value="InterPro"/>
</dbReference>
<evidence type="ECO:0000256" key="1">
    <source>
        <dbReference type="ARBA" id="ARBA00001966"/>
    </source>
</evidence>
<dbReference type="Proteomes" id="UP001138768">
    <property type="component" value="Unassembled WGS sequence"/>
</dbReference>
<name>A0A9X1B6B5_9GAMM</name>
<keyword evidence="4" id="KW-0949">S-adenosyl-L-methionine</keyword>
<evidence type="ECO:0000256" key="2">
    <source>
        <dbReference type="ARBA" id="ARBA00022603"/>
    </source>
</evidence>
<dbReference type="Gene3D" id="3.80.30.20">
    <property type="entry name" value="tm_1862 like domain"/>
    <property type="match status" value="1"/>
</dbReference>
<dbReference type="CDD" id="cd01335">
    <property type="entry name" value="Radical_SAM"/>
    <property type="match status" value="1"/>
</dbReference>
<dbReference type="InterPro" id="IPR006638">
    <property type="entry name" value="Elp3/MiaA/NifB-like_rSAM"/>
</dbReference>
<dbReference type="GO" id="GO:0051539">
    <property type="term" value="F:4 iron, 4 sulfur cluster binding"/>
    <property type="evidence" value="ECO:0007669"/>
    <property type="project" value="UniProtKB-KW"/>
</dbReference>
<dbReference type="SFLD" id="SFLDG01082">
    <property type="entry name" value="B12-binding_domain_containing"/>
    <property type="match status" value="1"/>
</dbReference>
<dbReference type="PROSITE" id="PS51918">
    <property type="entry name" value="RADICAL_SAM"/>
    <property type="match status" value="1"/>
</dbReference>
<feature type="region of interest" description="Disordered" evidence="8">
    <location>
        <begin position="90"/>
        <end position="118"/>
    </location>
</feature>
<keyword evidence="11" id="KW-1185">Reference proteome</keyword>
<comment type="caution">
    <text evidence="10">The sequence shown here is derived from an EMBL/GenBank/DDBJ whole genome shotgun (WGS) entry which is preliminary data.</text>
</comment>
<evidence type="ECO:0000313" key="10">
    <source>
        <dbReference type="EMBL" id="MBK1621435.1"/>
    </source>
</evidence>
<feature type="domain" description="Radical SAM core" evidence="9">
    <location>
        <begin position="232"/>
        <end position="457"/>
    </location>
</feature>
<evidence type="ECO:0000256" key="8">
    <source>
        <dbReference type="SAM" id="MobiDB-lite"/>
    </source>
</evidence>
<gene>
    <name evidence="10" type="ORF">CKO42_24085</name>
</gene>
<keyword evidence="7" id="KW-0411">Iron-sulfur</keyword>
<accession>A0A9X1B6B5</accession>
<evidence type="ECO:0000256" key="6">
    <source>
        <dbReference type="ARBA" id="ARBA00023004"/>
    </source>
</evidence>
<dbReference type="SFLD" id="SFLDG01123">
    <property type="entry name" value="methyltransferase_(Class_B)"/>
    <property type="match status" value="1"/>
</dbReference>
<evidence type="ECO:0000256" key="4">
    <source>
        <dbReference type="ARBA" id="ARBA00022691"/>
    </source>
</evidence>
<dbReference type="EMBL" id="NRRY01000074">
    <property type="protein sequence ID" value="MBK1621435.1"/>
    <property type="molecule type" value="Genomic_DNA"/>
</dbReference>
<dbReference type="Pfam" id="PF04055">
    <property type="entry name" value="Radical_SAM"/>
    <property type="match status" value="1"/>
</dbReference>
<reference evidence="10 11" key="1">
    <citation type="journal article" date="2020" name="Microorganisms">
        <title>Osmotic Adaptation and Compatible Solute Biosynthesis of Phototrophic Bacteria as Revealed from Genome Analyses.</title>
        <authorList>
            <person name="Imhoff J.F."/>
            <person name="Rahn T."/>
            <person name="Kunzel S."/>
            <person name="Keller A."/>
            <person name="Neulinger S.C."/>
        </authorList>
    </citation>
    <scope>NUCLEOTIDE SEQUENCE [LARGE SCALE GENOMIC DNA]</scope>
    <source>
        <strain evidence="10 11">DSM 25653</strain>
    </source>
</reference>
<comment type="cofactor">
    <cofactor evidence="1">
        <name>[4Fe-4S] cluster</name>
        <dbReference type="ChEBI" id="CHEBI:49883"/>
    </cofactor>
</comment>
<protein>
    <submittedName>
        <fullName evidence="10">Radical SAM protein</fullName>
    </submittedName>
</protein>
<evidence type="ECO:0000259" key="9">
    <source>
        <dbReference type="PROSITE" id="PS51918"/>
    </source>
</evidence>
<proteinExistence type="predicted"/>
<keyword evidence="3" id="KW-0808">Transferase</keyword>
<dbReference type="SMART" id="SM00729">
    <property type="entry name" value="Elp3"/>
    <property type="match status" value="1"/>
</dbReference>
<evidence type="ECO:0000256" key="3">
    <source>
        <dbReference type="ARBA" id="ARBA00022679"/>
    </source>
</evidence>
<dbReference type="InterPro" id="IPR007197">
    <property type="entry name" value="rSAM"/>
</dbReference>
<evidence type="ECO:0000313" key="11">
    <source>
        <dbReference type="Proteomes" id="UP001138768"/>
    </source>
</evidence>
<evidence type="ECO:0000256" key="7">
    <source>
        <dbReference type="ARBA" id="ARBA00023014"/>
    </source>
</evidence>
<dbReference type="InterPro" id="IPR051198">
    <property type="entry name" value="BchE-like"/>
</dbReference>
<keyword evidence="5" id="KW-0479">Metal-binding</keyword>
<evidence type="ECO:0000256" key="5">
    <source>
        <dbReference type="ARBA" id="ARBA00022723"/>
    </source>
</evidence>
<dbReference type="AlphaFoldDB" id="A0A9X1B6B5"/>
<dbReference type="PANTHER" id="PTHR43409">
    <property type="entry name" value="ANAEROBIC MAGNESIUM-PROTOPORPHYRIN IX MONOMETHYL ESTER CYCLASE-RELATED"/>
    <property type="match status" value="1"/>
</dbReference>
<organism evidence="10 11">
    <name type="scientific">Lamprobacter modestohalophilus</name>
    <dbReference type="NCBI Taxonomy" id="1064514"/>
    <lineage>
        <taxon>Bacteria</taxon>
        <taxon>Pseudomonadati</taxon>
        <taxon>Pseudomonadota</taxon>
        <taxon>Gammaproteobacteria</taxon>
        <taxon>Chromatiales</taxon>
        <taxon>Chromatiaceae</taxon>
        <taxon>Lamprobacter</taxon>
    </lineage>
</organism>
<dbReference type="SUPFAM" id="SSF102114">
    <property type="entry name" value="Radical SAM enzymes"/>
    <property type="match status" value="1"/>
</dbReference>
<sequence length="604" mass="67637">MSIPNTLSRPRARRPFQLLLIKPSHYDDDGYVIQWWRSSIPSNSLAAVYGNALDAAERRVLGEDVEIEVTVLDETNTRIDTAGLIRQMRRGIDRNGRGESDGDGGGDRDGGSDNGSDSGGGGALVGLVGVQSNQYPRALDLARGFKAAGLPVVIGGFHVSGCLSMLDHRPSELQAALDEGISLFAGELEGRLDRLLLDAAAGQLEPIYNYLSELPDLTGAPTPYLPAARIKRTMGKRASFDAGRGCPFLCSFCTIINVQGRKSRHRSADDVESLIRANAADGTRNFFITDDNFARNRNWEAIFDRIIALRESGVPIHLVIQADTQTHRIKGFIEKAAAAGVNRVFIGLESINPASLKGAQKGQNKIGDYRAMLQAWHAVGVLTYAGYIIGFPDDTPESIRRDIQIIQRELPIDIMEFFILTPLPGSKDHQQLVQQGVELEPDMNQYDTQHVTMTHPRMSRADWEAIYREVWDLYYSDEHVATVLRRCRVWGYDPKNMLAKLFAFHAPIVHERMHPLEGGLIRRKVRRDRRPGLPIEHPLLFYPKFAWDFVIKYGGAYRMHRHYKRILERVMAEPDPLAYTDTAMQPVSVDERQRLEIFANVNAA</sequence>
<dbReference type="InterPro" id="IPR034466">
    <property type="entry name" value="Methyltransferase_Class_B"/>
</dbReference>
<dbReference type="InterPro" id="IPR058240">
    <property type="entry name" value="rSAM_sf"/>
</dbReference>
<keyword evidence="2" id="KW-0489">Methyltransferase</keyword>
<keyword evidence="6" id="KW-0408">Iron</keyword>
<dbReference type="RefSeq" id="WP_200250603.1">
    <property type="nucleotide sequence ID" value="NZ_NRRY01000074.1"/>
</dbReference>
<dbReference type="GO" id="GO:0046872">
    <property type="term" value="F:metal ion binding"/>
    <property type="evidence" value="ECO:0007669"/>
    <property type="project" value="UniProtKB-KW"/>
</dbReference>
<dbReference type="PANTHER" id="PTHR43409:SF7">
    <property type="entry name" value="BLL1977 PROTEIN"/>
    <property type="match status" value="1"/>
</dbReference>
<dbReference type="SFLD" id="SFLDS00029">
    <property type="entry name" value="Radical_SAM"/>
    <property type="match status" value="1"/>
</dbReference>
<feature type="compositionally biased region" description="Basic and acidic residues" evidence="8">
    <location>
        <begin position="90"/>
        <end position="111"/>
    </location>
</feature>
<dbReference type="InterPro" id="IPR023404">
    <property type="entry name" value="rSAM_horseshoe"/>
</dbReference>
<dbReference type="GO" id="GO:0005829">
    <property type="term" value="C:cytosol"/>
    <property type="evidence" value="ECO:0007669"/>
    <property type="project" value="TreeGrafter"/>
</dbReference>